<dbReference type="AlphaFoldDB" id="A0A1E8FEB6"/>
<protein>
    <recommendedName>
        <fullName evidence="4">DUF2798 domain-containing protein</fullName>
    </recommendedName>
</protein>
<evidence type="ECO:0008006" key="4">
    <source>
        <dbReference type="Google" id="ProtNLM"/>
    </source>
</evidence>
<dbReference type="InterPro" id="IPR021529">
    <property type="entry name" value="DUF2798"/>
</dbReference>
<dbReference type="Pfam" id="PF11391">
    <property type="entry name" value="DUF2798"/>
    <property type="match status" value="1"/>
</dbReference>
<sequence length="81" mass="9326">MIHPRFAPIVFSLFMAFFMSGIMSLVVTTINIGFVDELAVRWLNSWPMTFAIAWPTIMLVAPMVKRIVGRLIMQEIPVEER</sequence>
<evidence type="ECO:0000256" key="1">
    <source>
        <dbReference type="SAM" id="Phobius"/>
    </source>
</evidence>
<keyword evidence="3" id="KW-1185">Reference proteome</keyword>
<reference evidence="2 3" key="1">
    <citation type="submission" date="2016-09" db="EMBL/GenBank/DDBJ databases">
        <title>Alteromonas lipolytica, a new species isolated from sea water.</title>
        <authorList>
            <person name="Wu Y.-H."/>
            <person name="Cheng H."/>
            <person name="Xu X.-W."/>
        </authorList>
    </citation>
    <scope>NUCLEOTIDE SEQUENCE [LARGE SCALE GENOMIC DNA]</scope>
    <source>
        <strain evidence="2 3">JW12</strain>
    </source>
</reference>
<organism evidence="2 3">
    <name type="scientific">Alteromonas lipolytica</name>
    <dbReference type="NCBI Taxonomy" id="1856405"/>
    <lineage>
        <taxon>Bacteria</taxon>
        <taxon>Pseudomonadati</taxon>
        <taxon>Pseudomonadota</taxon>
        <taxon>Gammaproteobacteria</taxon>
        <taxon>Alteromonadales</taxon>
        <taxon>Alteromonadaceae</taxon>
        <taxon>Alteromonas/Salinimonas group</taxon>
        <taxon>Alteromonas</taxon>
    </lineage>
</organism>
<name>A0A1E8FEB6_9ALTE</name>
<dbReference type="OrthoDB" id="9799565at2"/>
<accession>A0A1E8FEB6</accession>
<dbReference type="Proteomes" id="UP000176037">
    <property type="component" value="Unassembled WGS sequence"/>
</dbReference>
<dbReference type="STRING" id="1856405.BFC17_20825"/>
<evidence type="ECO:0000313" key="2">
    <source>
        <dbReference type="EMBL" id="OFI34274.1"/>
    </source>
</evidence>
<feature type="transmembrane region" description="Helical" evidence="1">
    <location>
        <begin position="12"/>
        <end position="34"/>
    </location>
</feature>
<dbReference type="RefSeq" id="WP_070177201.1">
    <property type="nucleotide sequence ID" value="NZ_BMJR01000003.1"/>
</dbReference>
<keyword evidence="1" id="KW-0472">Membrane</keyword>
<dbReference type="EMBL" id="MJIC01000014">
    <property type="protein sequence ID" value="OFI34274.1"/>
    <property type="molecule type" value="Genomic_DNA"/>
</dbReference>
<comment type="caution">
    <text evidence="2">The sequence shown here is derived from an EMBL/GenBank/DDBJ whole genome shotgun (WGS) entry which is preliminary data.</text>
</comment>
<keyword evidence="1" id="KW-1133">Transmembrane helix</keyword>
<gene>
    <name evidence="2" type="ORF">BFC17_20825</name>
</gene>
<proteinExistence type="predicted"/>
<evidence type="ECO:0000313" key="3">
    <source>
        <dbReference type="Proteomes" id="UP000176037"/>
    </source>
</evidence>
<keyword evidence="1" id="KW-0812">Transmembrane</keyword>
<feature type="transmembrane region" description="Helical" evidence="1">
    <location>
        <begin position="46"/>
        <end position="64"/>
    </location>
</feature>